<evidence type="ECO:0000256" key="1">
    <source>
        <dbReference type="ARBA" id="ARBA00004141"/>
    </source>
</evidence>
<feature type="region of interest" description="Disordered" evidence="5">
    <location>
        <begin position="172"/>
        <end position="192"/>
    </location>
</feature>
<feature type="transmembrane region" description="Helical" evidence="6">
    <location>
        <begin position="21"/>
        <end position="41"/>
    </location>
</feature>
<evidence type="ECO:0000313" key="9">
    <source>
        <dbReference type="RefSeq" id="XP_013792019.2"/>
    </source>
</evidence>
<keyword evidence="4 6" id="KW-0472">Membrane</keyword>
<evidence type="ECO:0000259" key="7">
    <source>
        <dbReference type="Pfam" id="PF00909"/>
    </source>
</evidence>
<dbReference type="RefSeq" id="XP_013792019.2">
    <property type="nucleotide sequence ID" value="XM_013936565.2"/>
</dbReference>
<dbReference type="Gene3D" id="1.10.3430.10">
    <property type="entry name" value="Ammonium transporter AmtB like domains"/>
    <property type="match status" value="1"/>
</dbReference>
<keyword evidence="3 6" id="KW-1133">Transmembrane helix</keyword>
<feature type="transmembrane region" description="Helical" evidence="6">
    <location>
        <begin position="101"/>
        <end position="120"/>
    </location>
</feature>
<feature type="domain" description="Ammonium transporter AmtB-like" evidence="7">
    <location>
        <begin position="2"/>
        <end position="142"/>
    </location>
</feature>
<gene>
    <name evidence="9" type="primary">LOC106475889</name>
</gene>
<dbReference type="SUPFAM" id="SSF111352">
    <property type="entry name" value="Ammonium transporter"/>
    <property type="match status" value="1"/>
</dbReference>
<dbReference type="GeneID" id="106475889"/>
<comment type="subcellular location">
    <subcellularLocation>
        <location evidence="1">Membrane</location>
        <topology evidence="1">Multi-pass membrane protein</topology>
    </subcellularLocation>
</comment>
<dbReference type="PANTHER" id="PTHR11730">
    <property type="entry name" value="AMMONIUM TRANSPORTER"/>
    <property type="match status" value="1"/>
</dbReference>
<dbReference type="InterPro" id="IPR029020">
    <property type="entry name" value="Ammonium/urea_transptr"/>
</dbReference>
<protein>
    <submittedName>
        <fullName evidence="9">Ammonium transporter 3</fullName>
    </submittedName>
</protein>
<evidence type="ECO:0000256" key="6">
    <source>
        <dbReference type="SAM" id="Phobius"/>
    </source>
</evidence>
<evidence type="ECO:0000256" key="5">
    <source>
        <dbReference type="SAM" id="MobiDB-lite"/>
    </source>
</evidence>
<accession>A0ABM1C0C1</accession>
<keyword evidence="8" id="KW-1185">Reference proteome</keyword>
<proteinExistence type="predicted"/>
<evidence type="ECO:0000256" key="2">
    <source>
        <dbReference type="ARBA" id="ARBA00022692"/>
    </source>
</evidence>
<name>A0ABM1C0C1_LIMPO</name>
<feature type="transmembrane region" description="Helical" evidence="6">
    <location>
        <begin position="53"/>
        <end position="71"/>
    </location>
</feature>
<evidence type="ECO:0000313" key="8">
    <source>
        <dbReference type="Proteomes" id="UP000694941"/>
    </source>
</evidence>
<sequence>MDSVMGSLVAISGGCAILRPWEALVIGGLGALFVLLAIPIIDWLHIDDPVNTFAVHGVGGLWGMLAIGLLSERDFLRNYTRGLSGLLFGGGWQLLGVQALSAGVLICWSVVTSVILLNLVKITLGLRMTVDEEIMGPDFVDHCIQHDGNRSILNALRQRMDDLCRTEVATPDKSHVERKTPMQRCGRSLKSH</sequence>
<dbReference type="Proteomes" id="UP000694941">
    <property type="component" value="Unplaced"/>
</dbReference>
<keyword evidence="2 6" id="KW-0812">Transmembrane</keyword>
<dbReference type="InterPro" id="IPR024041">
    <property type="entry name" value="NH4_transpt_AmtB-like_dom"/>
</dbReference>
<dbReference type="PANTHER" id="PTHR11730:SF58">
    <property type="entry name" value="AMMONIUM TRANSPORTER"/>
    <property type="match status" value="1"/>
</dbReference>
<organism evidence="8 9">
    <name type="scientific">Limulus polyphemus</name>
    <name type="common">Atlantic horseshoe crab</name>
    <dbReference type="NCBI Taxonomy" id="6850"/>
    <lineage>
        <taxon>Eukaryota</taxon>
        <taxon>Metazoa</taxon>
        <taxon>Ecdysozoa</taxon>
        <taxon>Arthropoda</taxon>
        <taxon>Chelicerata</taxon>
        <taxon>Merostomata</taxon>
        <taxon>Xiphosura</taxon>
        <taxon>Limulidae</taxon>
        <taxon>Limulus</taxon>
    </lineage>
</organism>
<dbReference type="Pfam" id="PF00909">
    <property type="entry name" value="Ammonium_transp"/>
    <property type="match status" value="1"/>
</dbReference>
<evidence type="ECO:0000256" key="3">
    <source>
        <dbReference type="ARBA" id="ARBA00022989"/>
    </source>
</evidence>
<reference evidence="9" key="1">
    <citation type="submission" date="2025-08" db="UniProtKB">
        <authorList>
            <consortium name="RefSeq"/>
        </authorList>
    </citation>
    <scope>IDENTIFICATION</scope>
    <source>
        <tissue evidence="9">Muscle</tissue>
    </source>
</reference>
<evidence type="ECO:0000256" key="4">
    <source>
        <dbReference type="ARBA" id="ARBA00023136"/>
    </source>
</evidence>